<gene>
    <name evidence="5" type="primary">SRG1_5</name>
    <name evidence="5" type="ORF">CFP56_019637</name>
</gene>
<name>A0AAW0KGH2_QUESU</name>
<protein>
    <submittedName>
        <fullName evidence="5">Protein srg1</fullName>
    </submittedName>
</protein>
<feature type="domain" description="Non-haem dioxygenase N-terminal" evidence="4">
    <location>
        <begin position="61"/>
        <end position="118"/>
    </location>
</feature>
<dbReference type="Proteomes" id="UP000237347">
    <property type="component" value="Unassembled WGS sequence"/>
</dbReference>
<reference evidence="5 6" key="1">
    <citation type="journal article" date="2018" name="Sci. Data">
        <title>The draft genome sequence of cork oak.</title>
        <authorList>
            <person name="Ramos A.M."/>
            <person name="Usie A."/>
            <person name="Barbosa P."/>
            <person name="Barros P.M."/>
            <person name="Capote T."/>
            <person name="Chaves I."/>
            <person name="Simoes F."/>
            <person name="Abreu I."/>
            <person name="Carrasquinho I."/>
            <person name="Faro C."/>
            <person name="Guimaraes J.B."/>
            <person name="Mendonca D."/>
            <person name="Nobrega F."/>
            <person name="Rodrigues L."/>
            <person name="Saibo N.J.M."/>
            <person name="Varela M.C."/>
            <person name="Egas C."/>
            <person name="Matos J."/>
            <person name="Miguel C.M."/>
            <person name="Oliveira M.M."/>
            <person name="Ricardo C.P."/>
            <person name="Goncalves S."/>
        </authorList>
    </citation>
    <scope>NUCLEOTIDE SEQUENCE [LARGE SCALE GENOMIC DNA]</scope>
    <source>
        <strain evidence="6">cv. HL8</strain>
    </source>
</reference>
<evidence type="ECO:0000256" key="3">
    <source>
        <dbReference type="ARBA" id="ARBA00023004"/>
    </source>
</evidence>
<keyword evidence="6" id="KW-1185">Reference proteome</keyword>
<proteinExistence type="predicted"/>
<dbReference type="InterPro" id="IPR027443">
    <property type="entry name" value="IPNS-like_sf"/>
</dbReference>
<dbReference type="GO" id="GO:0046872">
    <property type="term" value="F:metal ion binding"/>
    <property type="evidence" value="ECO:0007669"/>
    <property type="project" value="UniProtKB-KW"/>
</dbReference>
<accession>A0AAW0KGH2</accession>
<evidence type="ECO:0000313" key="6">
    <source>
        <dbReference type="Proteomes" id="UP000237347"/>
    </source>
</evidence>
<keyword evidence="1" id="KW-0479">Metal-binding</keyword>
<dbReference type="InterPro" id="IPR026992">
    <property type="entry name" value="DIOX_N"/>
</dbReference>
<organism evidence="5 6">
    <name type="scientific">Quercus suber</name>
    <name type="common">Cork oak</name>
    <dbReference type="NCBI Taxonomy" id="58331"/>
    <lineage>
        <taxon>Eukaryota</taxon>
        <taxon>Viridiplantae</taxon>
        <taxon>Streptophyta</taxon>
        <taxon>Embryophyta</taxon>
        <taxon>Tracheophyta</taxon>
        <taxon>Spermatophyta</taxon>
        <taxon>Magnoliopsida</taxon>
        <taxon>eudicotyledons</taxon>
        <taxon>Gunneridae</taxon>
        <taxon>Pentapetalae</taxon>
        <taxon>rosids</taxon>
        <taxon>fabids</taxon>
        <taxon>Fagales</taxon>
        <taxon>Fagaceae</taxon>
        <taxon>Quercus</taxon>
    </lineage>
</organism>
<evidence type="ECO:0000256" key="2">
    <source>
        <dbReference type="ARBA" id="ARBA00022896"/>
    </source>
</evidence>
<keyword evidence="2" id="KW-0847">Vitamin C</keyword>
<comment type="caution">
    <text evidence="5">The sequence shown here is derived from an EMBL/GenBank/DDBJ whole genome shotgun (WGS) entry which is preliminary data.</text>
</comment>
<dbReference type="EMBL" id="PKMF04000306">
    <property type="protein sequence ID" value="KAK7838457.1"/>
    <property type="molecule type" value="Genomic_DNA"/>
</dbReference>
<dbReference type="InterPro" id="IPR050295">
    <property type="entry name" value="Plant_2OG-oxidoreductases"/>
</dbReference>
<dbReference type="GO" id="GO:0031418">
    <property type="term" value="F:L-ascorbic acid binding"/>
    <property type="evidence" value="ECO:0007669"/>
    <property type="project" value="UniProtKB-KW"/>
</dbReference>
<dbReference type="AlphaFoldDB" id="A0AAW0KGH2"/>
<dbReference type="SUPFAM" id="SSF51197">
    <property type="entry name" value="Clavaminate synthase-like"/>
    <property type="match status" value="1"/>
</dbReference>
<evidence type="ECO:0000256" key="1">
    <source>
        <dbReference type="ARBA" id="ARBA00022723"/>
    </source>
</evidence>
<dbReference type="Pfam" id="PF14226">
    <property type="entry name" value="DIOX_N"/>
    <property type="match status" value="1"/>
</dbReference>
<keyword evidence="3" id="KW-0408">Iron</keyword>
<dbReference type="PANTHER" id="PTHR47991">
    <property type="entry name" value="OXOGLUTARATE/IRON-DEPENDENT DIOXYGENASE"/>
    <property type="match status" value="1"/>
</dbReference>
<sequence>MVQMVKNSLICQGKRRSYGNYQEILRCLDRPLLCEEKKLDWGDVLHANASNPFEKASLGPKISLSLHHASKEWGFFQLINHGVSISLIEKVKVGMQEFFNLLREEKKKLWQLPGNIEGDNLDVYSIEAREISKKILELMAKALRMEHNDMRNLFEEGYQGVRMNYYPPCPAST</sequence>
<evidence type="ECO:0000259" key="4">
    <source>
        <dbReference type="Pfam" id="PF14226"/>
    </source>
</evidence>
<dbReference type="Gene3D" id="2.60.120.330">
    <property type="entry name" value="B-lactam Antibiotic, Isopenicillin N Synthase, Chain"/>
    <property type="match status" value="2"/>
</dbReference>
<evidence type="ECO:0000313" key="5">
    <source>
        <dbReference type="EMBL" id="KAK7838457.1"/>
    </source>
</evidence>